<evidence type="ECO:0000256" key="1">
    <source>
        <dbReference type="SAM" id="MobiDB-lite"/>
    </source>
</evidence>
<accession>A0A4C1YRJ2</accession>
<reference evidence="2 3" key="1">
    <citation type="journal article" date="2019" name="Commun. Biol.">
        <title>The bagworm genome reveals a unique fibroin gene that provides high tensile strength.</title>
        <authorList>
            <person name="Kono N."/>
            <person name="Nakamura H."/>
            <person name="Ohtoshi R."/>
            <person name="Tomita M."/>
            <person name="Numata K."/>
            <person name="Arakawa K."/>
        </authorList>
    </citation>
    <scope>NUCLEOTIDE SEQUENCE [LARGE SCALE GENOMIC DNA]</scope>
</reference>
<dbReference type="EMBL" id="BGZK01001400">
    <property type="protein sequence ID" value="GBP79091.1"/>
    <property type="molecule type" value="Genomic_DNA"/>
</dbReference>
<evidence type="ECO:0000313" key="2">
    <source>
        <dbReference type="EMBL" id="GBP79091.1"/>
    </source>
</evidence>
<sequence length="126" mass="14336">MVVINAVEMRSPRSMCGVPRKDRCRNSDVRERCDWNENVVTRVEKVMLRWFGHLERINEKRVKKQVFIANVYNGKSYSSCLRNPFSTTTETPSVFGNSYRRAGLEGPGGAPPPAPLRAQPRSVIII</sequence>
<evidence type="ECO:0000313" key="3">
    <source>
        <dbReference type="Proteomes" id="UP000299102"/>
    </source>
</evidence>
<organism evidence="2 3">
    <name type="scientific">Eumeta variegata</name>
    <name type="common">Bagworm moth</name>
    <name type="synonym">Eumeta japonica</name>
    <dbReference type="NCBI Taxonomy" id="151549"/>
    <lineage>
        <taxon>Eukaryota</taxon>
        <taxon>Metazoa</taxon>
        <taxon>Ecdysozoa</taxon>
        <taxon>Arthropoda</taxon>
        <taxon>Hexapoda</taxon>
        <taxon>Insecta</taxon>
        <taxon>Pterygota</taxon>
        <taxon>Neoptera</taxon>
        <taxon>Endopterygota</taxon>
        <taxon>Lepidoptera</taxon>
        <taxon>Glossata</taxon>
        <taxon>Ditrysia</taxon>
        <taxon>Tineoidea</taxon>
        <taxon>Psychidae</taxon>
        <taxon>Oiketicinae</taxon>
        <taxon>Eumeta</taxon>
    </lineage>
</organism>
<comment type="caution">
    <text evidence="2">The sequence shown here is derived from an EMBL/GenBank/DDBJ whole genome shotgun (WGS) entry which is preliminary data.</text>
</comment>
<gene>
    <name evidence="2" type="ORF">EVAR_103516_1</name>
</gene>
<protein>
    <submittedName>
        <fullName evidence="2">Uncharacterized protein</fullName>
    </submittedName>
</protein>
<feature type="region of interest" description="Disordered" evidence="1">
    <location>
        <begin position="100"/>
        <end position="119"/>
    </location>
</feature>
<dbReference type="AlphaFoldDB" id="A0A4C1YRJ2"/>
<keyword evidence="3" id="KW-1185">Reference proteome</keyword>
<dbReference type="Proteomes" id="UP000299102">
    <property type="component" value="Unassembled WGS sequence"/>
</dbReference>
<dbReference type="OrthoDB" id="550012at2759"/>
<name>A0A4C1YRJ2_EUMVA</name>
<proteinExistence type="predicted"/>